<proteinExistence type="predicted"/>
<dbReference type="AlphaFoldDB" id="Q08XL1"/>
<sequence length="123" mass="13924">MEALRPLARVRKAFFGGPPESQPLPVPERTWDEHESSNAGFERMLIHSLRTAPIPITVVELSFDLDVWVRTTEGRPLVRGWVRSAMRGERMLETQSPCGALMMNHTLFKSMDWARSDPTGHGP</sequence>
<name>Q08XL1_STIAD</name>
<evidence type="ECO:0000313" key="1">
    <source>
        <dbReference type="EMBL" id="EAU65205.1"/>
    </source>
</evidence>
<gene>
    <name evidence="1" type="ORF">STIAU_4045</name>
</gene>
<comment type="caution">
    <text evidence="1">The sequence shown here is derived from an EMBL/GenBank/DDBJ whole genome shotgun (WGS) entry which is preliminary data.</text>
</comment>
<organism evidence="1 2">
    <name type="scientific">Stigmatella aurantiaca (strain DW4/3-1)</name>
    <dbReference type="NCBI Taxonomy" id="378806"/>
    <lineage>
        <taxon>Bacteria</taxon>
        <taxon>Pseudomonadati</taxon>
        <taxon>Myxococcota</taxon>
        <taxon>Myxococcia</taxon>
        <taxon>Myxococcales</taxon>
        <taxon>Cystobacterineae</taxon>
        <taxon>Archangiaceae</taxon>
        <taxon>Stigmatella</taxon>
    </lineage>
</organism>
<accession>Q08XL1</accession>
<evidence type="ECO:0000313" key="2">
    <source>
        <dbReference type="Proteomes" id="UP000032702"/>
    </source>
</evidence>
<reference evidence="1 2" key="1">
    <citation type="submission" date="2006-04" db="EMBL/GenBank/DDBJ databases">
        <authorList>
            <person name="Nierman W.C."/>
        </authorList>
    </citation>
    <scope>NUCLEOTIDE SEQUENCE [LARGE SCALE GENOMIC DNA]</scope>
    <source>
        <strain evidence="1 2">DW4/3-1</strain>
    </source>
</reference>
<protein>
    <submittedName>
        <fullName evidence="1">Uncharacterized protein</fullName>
    </submittedName>
</protein>
<dbReference type="EMBL" id="AAMD01000089">
    <property type="protein sequence ID" value="EAU65205.1"/>
    <property type="molecule type" value="Genomic_DNA"/>
</dbReference>
<dbReference type="Proteomes" id="UP000032702">
    <property type="component" value="Unassembled WGS sequence"/>
</dbReference>